<gene>
    <name evidence="2" type="ORF">WMY93_019574</name>
</gene>
<proteinExistence type="predicted"/>
<dbReference type="Proteomes" id="UP001460270">
    <property type="component" value="Unassembled WGS sequence"/>
</dbReference>
<keyword evidence="3" id="KW-1185">Reference proteome</keyword>
<evidence type="ECO:0000256" key="1">
    <source>
        <dbReference type="SAM" id="MobiDB-lite"/>
    </source>
</evidence>
<organism evidence="2 3">
    <name type="scientific">Mugilogobius chulae</name>
    <name type="common">yellowstripe goby</name>
    <dbReference type="NCBI Taxonomy" id="88201"/>
    <lineage>
        <taxon>Eukaryota</taxon>
        <taxon>Metazoa</taxon>
        <taxon>Chordata</taxon>
        <taxon>Craniata</taxon>
        <taxon>Vertebrata</taxon>
        <taxon>Euteleostomi</taxon>
        <taxon>Actinopterygii</taxon>
        <taxon>Neopterygii</taxon>
        <taxon>Teleostei</taxon>
        <taxon>Neoteleostei</taxon>
        <taxon>Acanthomorphata</taxon>
        <taxon>Gobiaria</taxon>
        <taxon>Gobiiformes</taxon>
        <taxon>Gobioidei</taxon>
        <taxon>Gobiidae</taxon>
        <taxon>Gobionellinae</taxon>
        <taxon>Mugilogobius</taxon>
    </lineage>
</organism>
<feature type="compositionally biased region" description="Basic and acidic residues" evidence="1">
    <location>
        <begin position="74"/>
        <end position="104"/>
    </location>
</feature>
<protein>
    <submittedName>
        <fullName evidence="2">Uncharacterized protein</fullName>
    </submittedName>
</protein>
<evidence type="ECO:0000313" key="2">
    <source>
        <dbReference type="EMBL" id="KAK7898721.1"/>
    </source>
</evidence>
<dbReference type="EMBL" id="JBBPFD010000014">
    <property type="protein sequence ID" value="KAK7898721.1"/>
    <property type="molecule type" value="Genomic_DNA"/>
</dbReference>
<feature type="compositionally biased region" description="Low complexity" evidence="1">
    <location>
        <begin position="115"/>
        <end position="125"/>
    </location>
</feature>
<feature type="region of interest" description="Disordered" evidence="1">
    <location>
        <begin position="44"/>
        <end position="228"/>
    </location>
</feature>
<accession>A0AAW0NRJ4</accession>
<evidence type="ECO:0000313" key="3">
    <source>
        <dbReference type="Proteomes" id="UP001460270"/>
    </source>
</evidence>
<feature type="region of interest" description="Disordered" evidence="1">
    <location>
        <begin position="1"/>
        <end position="32"/>
    </location>
</feature>
<reference evidence="3" key="1">
    <citation type="submission" date="2024-04" db="EMBL/GenBank/DDBJ databases">
        <title>Salinicola lusitanus LLJ914,a marine bacterium isolated from the Okinawa Trough.</title>
        <authorList>
            <person name="Li J."/>
        </authorList>
    </citation>
    <scope>NUCLEOTIDE SEQUENCE [LARGE SCALE GENOMIC DNA]</scope>
</reference>
<feature type="compositionally biased region" description="Acidic residues" evidence="1">
    <location>
        <begin position="196"/>
        <end position="222"/>
    </location>
</feature>
<feature type="compositionally biased region" description="Polar residues" evidence="1">
    <location>
        <begin position="44"/>
        <end position="59"/>
    </location>
</feature>
<sequence length="350" mass="37999">MRQNSDCPGGNREHGSLTEDISTHTHTSSTKDCLKDTFSQRTFSQTQFSRGHSQGQSLTKDIPQETVHQKHSHERLSIDSIHRDRGQSPEEVRGQSTDSTRDSPTEDSLTGTVPHGQSHGGQSHRGQSHRGQSHRGQSSPMEDSLTEHSLTEDSLTEDSLTEDRDSPTEDSLTEDSLTEDSPTEDSPTENSLTEDSPTEDSLTEDSLTEDSLTEDSFTEDSLTDSQFRTGQRQSAAVIFSHVHARRARAGLRGLRLFTGDSIGDSTGDSTGDNTVDSACSRERPGAEPVRLLLLLRSVIICASRCLPSLPPLRADADALLSVRTGARGPSRPGLFPGPCACVPAHDCDVR</sequence>
<feature type="compositionally biased region" description="Acidic residues" evidence="1">
    <location>
        <begin position="171"/>
        <end position="187"/>
    </location>
</feature>
<dbReference type="AlphaFoldDB" id="A0AAW0NRJ4"/>
<feature type="compositionally biased region" description="Basic and acidic residues" evidence="1">
    <location>
        <begin position="11"/>
        <end position="23"/>
    </location>
</feature>
<name>A0AAW0NRJ4_9GOBI</name>
<comment type="caution">
    <text evidence="2">The sequence shown here is derived from an EMBL/GenBank/DDBJ whole genome shotgun (WGS) entry which is preliminary data.</text>
</comment>